<dbReference type="GeneID" id="115737286"/>
<accession>A0ABM3H1Q4</accession>
<reference evidence="9" key="2">
    <citation type="submission" date="2025-08" db="UniProtKB">
        <authorList>
            <consortium name="RefSeq"/>
        </authorList>
    </citation>
    <scope>IDENTIFICATION</scope>
    <source>
        <tissue evidence="9">Leaf</tissue>
    </source>
</reference>
<organism evidence="8 9">
    <name type="scientific">Rhodamnia argentea</name>
    <dbReference type="NCBI Taxonomy" id="178133"/>
    <lineage>
        <taxon>Eukaryota</taxon>
        <taxon>Viridiplantae</taxon>
        <taxon>Streptophyta</taxon>
        <taxon>Embryophyta</taxon>
        <taxon>Tracheophyta</taxon>
        <taxon>Spermatophyta</taxon>
        <taxon>Magnoliopsida</taxon>
        <taxon>eudicotyledons</taxon>
        <taxon>Gunneridae</taxon>
        <taxon>Pentapetalae</taxon>
        <taxon>rosids</taxon>
        <taxon>malvids</taxon>
        <taxon>Myrtales</taxon>
        <taxon>Myrtaceae</taxon>
        <taxon>Myrtoideae</taxon>
        <taxon>Myrteae</taxon>
        <taxon>Australasian group</taxon>
        <taxon>Rhodamnia</taxon>
    </lineage>
</organism>
<name>A0ABM3H1Q4_9MYRT</name>
<dbReference type="PROSITE" id="PS00760">
    <property type="entry name" value="SPASE_I_2"/>
    <property type="match status" value="1"/>
</dbReference>
<feature type="domain" description="Peptidase S26" evidence="7">
    <location>
        <begin position="24"/>
        <end position="104"/>
    </location>
</feature>
<evidence type="ECO:0000256" key="4">
    <source>
        <dbReference type="ARBA" id="ARBA00023128"/>
    </source>
</evidence>
<dbReference type="PRINTS" id="PR00727">
    <property type="entry name" value="LEADERPTASE"/>
</dbReference>
<evidence type="ECO:0000256" key="2">
    <source>
        <dbReference type="ARBA" id="ARBA00022792"/>
    </source>
</evidence>
<dbReference type="GO" id="GO:0006508">
    <property type="term" value="P:proteolysis"/>
    <property type="evidence" value="ECO:0007669"/>
    <property type="project" value="UniProtKB-KW"/>
</dbReference>
<keyword evidence="8" id="KW-1185">Reference proteome</keyword>
<evidence type="ECO:0000256" key="1">
    <source>
        <dbReference type="ARBA" id="ARBA00004273"/>
    </source>
</evidence>
<evidence type="ECO:0000259" key="7">
    <source>
        <dbReference type="Pfam" id="PF10502"/>
    </source>
</evidence>
<dbReference type="SUPFAM" id="SSF51306">
    <property type="entry name" value="LexA/Signal peptidase"/>
    <property type="match status" value="1"/>
</dbReference>
<evidence type="ECO:0000313" key="9">
    <source>
        <dbReference type="RefSeq" id="XP_048130537.1"/>
    </source>
</evidence>
<evidence type="ECO:0000256" key="6">
    <source>
        <dbReference type="ARBA" id="ARBA00038445"/>
    </source>
</evidence>
<dbReference type="InterPro" id="IPR036286">
    <property type="entry name" value="LexA/Signal_pep-like_sf"/>
</dbReference>
<comment type="similarity">
    <text evidence="6">Belongs to the peptidase S26 family. IMP1 subfamily.</text>
</comment>
<feature type="domain" description="Peptidase S26" evidence="7">
    <location>
        <begin position="117"/>
        <end position="153"/>
    </location>
</feature>
<sequence>MNLFGNAVPWRSIAKEALERTAIVTRFLCLLHVTNTYICTPTLVYGPSMLPTLNLTGDVLLAERVSHRLGKVRPGDVVLVRSPVDPRKSLTKRVVAMGGDKVTFVVDPRNSDRVRTITVPRGHVWIQGDNIYASRDSRQFGAVPYGLVEGKILCRCILMCIVASIVCIKRTPCSPMQVWPLDGFGLLHH</sequence>
<dbReference type="Gene3D" id="2.10.109.10">
    <property type="entry name" value="Umud Fragment, subunit A"/>
    <property type="match status" value="1"/>
</dbReference>
<dbReference type="InterPro" id="IPR052064">
    <property type="entry name" value="Mito_IMP1_subunit"/>
</dbReference>
<keyword evidence="2" id="KW-0999">Mitochondrion inner membrane</keyword>
<dbReference type="RefSeq" id="XP_048130537.1">
    <property type="nucleotide sequence ID" value="XM_048274580.1"/>
</dbReference>
<evidence type="ECO:0000313" key="8">
    <source>
        <dbReference type="Proteomes" id="UP000827889"/>
    </source>
</evidence>
<dbReference type="PANTHER" id="PTHR12383:SF16">
    <property type="entry name" value="MITOCHONDRIAL INNER MEMBRANE PROTEASE SUBUNIT 1"/>
    <property type="match status" value="1"/>
</dbReference>
<evidence type="ECO:0000256" key="5">
    <source>
        <dbReference type="ARBA" id="ARBA00023136"/>
    </source>
</evidence>
<keyword evidence="4" id="KW-0496">Mitochondrion</keyword>
<dbReference type="InterPro" id="IPR019533">
    <property type="entry name" value="Peptidase_S26"/>
</dbReference>
<dbReference type="PANTHER" id="PTHR12383">
    <property type="entry name" value="PROTEASE FAMILY S26 MITOCHONDRIAL INNER MEMBRANE PROTEASE-RELATED"/>
    <property type="match status" value="1"/>
</dbReference>
<reference evidence="8" key="1">
    <citation type="submission" date="2025-05" db="UniProtKB">
        <authorList>
            <consortium name="RefSeq"/>
        </authorList>
    </citation>
    <scope>NUCLEOTIDE SEQUENCE [LARGE SCALE GENOMIC DNA]</scope>
</reference>
<comment type="subcellular location">
    <subcellularLocation>
        <location evidence="1">Mitochondrion inner membrane</location>
    </subcellularLocation>
</comment>
<keyword evidence="3" id="KW-0378">Hydrolase</keyword>
<keyword evidence="5" id="KW-0472">Membrane</keyword>
<protein>
    <submittedName>
        <fullName evidence="9">Mitochondrial inner membrane protease subunit 1 isoform X1</fullName>
    </submittedName>
</protein>
<evidence type="ECO:0000256" key="3">
    <source>
        <dbReference type="ARBA" id="ARBA00022801"/>
    </source>
</evidence>
<dbReference type="NCBIfam" id="TIGR02227">
    <property type="entry name" value="sigpep_I_bact"/>
    <property type="match status" value="1"/>
</dbReference>
<gene>
    <name evidence="9" type="primary">LOC115737286</name>
</gene>
<dbReference type="GO" id="GO:0008233">
    <property type="term" value="F:peptidase activity"/>
    <property type="evidence" value="ECO:0007669"/>
    <property type="project" value="UniProtKB-KW"/>
</dbReference>
<proteinExistence type="inferred from homology"/>
<dbReference type="InterPro" id="IPR019757">
    <property type="entry name" value="Pept_S26A_signal_pept_1_Lys-AS"/>
</dbReference>
<dbReference type="Pfam" id="PF10502">
    <property type="entry name" value="Peptidase_S26"/>
    <property type="match status" value="2"/>
</dbReference>
<dbReference type="CDD" id="cd06530">
    <property type="entry name" value="S26_SPase_I"/>
    <property type="match status" value="1"/>
</dbReference>
<dbReference type="InterPro" id="IPR000223">
    <property type="entry name" value="Pept_S26A_signal_pept_1"/>
</dbReference>
<keyword evidence="9" id="KW-0645">Protease</keyword>
<dbReference type="Proteomes" id="UP000827889">
    <property type="component" value="Chromosome 2"/>
</dbReference>